<evidence type="ECO:0000313" key="1">
    <source>
        <dbReference type="EMBL" id="QDU62259.1"/>
    </source>
</evidence>
<sequence>MGCALSLAPTGVAESDSSVILGPILVLFMLKQKNTGRACTWSQGPLQGIDCFHGK</sequence>
<name>A0A518B5L4_9BACT</name>
<dbReference type="KEGG" id="knv:Pan216_31260"/>
<dbReference type="EMBL" id="CP036279">
    <property type="protein sequence ID" value="QDU62259.1"/>
    <property type="molecule type" value="Genomic_DNA"/>
</dbReference>
<protein>
    <submittedName>
        <fullName evidence="1">Uncharacterized protein</fullName>
    </submittedName>
</protein>
<reference evidence="1 2" key="1">
    <citation type="submission" date="2019-02" db="EMBL/GenBank/DDBJ databases">
        <title>Deep-cultivation of Planctomycetes and their phenomic and genomic characterization uncovers novel biology.</title>
        <authorList>
            <person name="Wiegand S."/>
            <person name="Jogler M."/>
            <person name="Boedeker C."/>
            <person name="Pinto D."/>
            <person name="Vollmers J."/>
            <person name="Rivas-Marin E."/>
            <person name="Kohn T."/>
            <person name="Peeters S.H."/>
            <person name="Heuer A."/>
            <person name="Rast P."/>
            <person name="Oberbeckmann S."/>
            <person name="Bunk B."/>
            <person name="Jeske O."/>
            <person name="Meyerdierks A."/>
            <person name="Storesund J.E."/>
            <person name="Kallscheuer N."/>
            <person name="Luecker S."/>
            <person name="Lage O.M."/>
            <person name="Pohl T."/>
            <person name="Merkel B.J."/>
            <person name="Hornburger P."/>
            <person name="Mueller R.-W."/>
            <person name="Bruemmer F."/>
            <person name="Labrenz M."/>
            <person name="Spormann A.M."/>
            <person name="Op den Camp H."/>
            <person name="Overmann J."/>
            <person name="Amann R."/>
            <person name="Jetten M.S.M."/>
            <person name="Mascher T."/>
            <person name="Medema M.H."/>
            <person name="Devos D.P."/>
            <person name="Kaster A.-K."/>
            <person name="Ovreas L."/>
            <person name="Rohde M."/>
            <person name="Galperin M.Y."/>
            <person name="Jogler C."/>
        </authorList>
    </citation>
    <scope>NUCLEOTIDE SEQUENCE [LARGE SCALE GENOMIC DNA]</scope>
    <source>
        <strain evidence="1 2">Pan216</strain>
    </source>
</reference>
<dbReference type="Proteomes" id="UP000317093">
    <property type="component" value="Chromosome"/>
</dbReference>
<evidence type="ECO:0000313" key="2">
    <source>
        <dbReference type="Proteomes" id="UP000317093"/>
    </source>
</evidence>
<organism evidence="1 2">
    <name type="scientific">Kolteria novifilia</name>
    <dbReference type="NCBI Taxonomy" id="2527975"/>
    <lineage>
        <taxon>Bacteria</taxon>
        <taxon>Pseudomonadati</taxon>
        <taxon>Planctomycetota</taxon>
        <taxon>Planctomycetia</taxon>
        <taxon>Kolteriales</taxon>
        <taxon>Kolteriaceae</taxon>
        <taxon>Kolteria</taxon>
    </lineage>
</organism>
<proteinExistence type="predicted"/>
<keyword evidence="2" id="KW-1185">Reference proteome</keyword>
<accession>A0A518B5L4</accession>
<gene>
    <name evidence="1" type="ORF">Pan216_31260</name>
</gene>
<dbReference type="AlphaFoldDB" id="A0A518B5L4"/>